<gene>
    <name evidence="2" type="ORF">HRR80_000963</name>
</gene>
<dbReference type="AlphaFoldDB" id="A0AAN6F2U2"/>
<organism evidence="2 3">
    <name type="scientific">Exophiala dermatitidis</name>
    <name type="common">Black yeast-like fungus</name>
    <name type="synonym">Wangiella dermatitidis</name>
    <dbReference type="NCBI Taxonomy" id="5970"/>
    <lineage>
        <taxon>Eukaryota</taxon>
        <taxon>Fungi</taxon>
        <taxon>Dikarya</taxon>
        <taxon>Ascomycota</taxon>
        <taxon>Pezizomycotina</taxon>
        <taxon>Eurotiomycetes</taxon>
        <taxon>Chaetothyriomycetidae</taxon>
        <taxon>Chaetothyriales</taxon>
        <taxon>Herpotrichiellaceae</taxon>
        <taxon>Exophiala</taxon>
    </lineage>
</organism>
<dbReference type="InterPro" id="IPR002575">
    <property type="entry name" value="Aminoglycoside_PTrfase"/>
</dbReference>
<evidence type="ECO:0000313" key="2">
    <source>
        <dbReference type="EMBL" id="KAJ8996232.1"/>
    </source>
</evidence>
<protein>
    <recommendedName>
        <fullName evidence="1">Aminoglycoside phosphotransferase domain-containing protein</fullName>
    </recommendedName>
</protein>
<dbReference type="PANTHER" id="PTHR21310">
    <property type="entry name" value="AMINOGLYCOSIDE PHOSPHOTRANSFERASE-RELATED-RELATED"/>
    <property type="match status" value="1"/>
</dbReference>
<dbReference type="Gene3D" id="3.90.1200.10">
    <property type="match status" value="1"/>
</dbReference>
<evidence type="ECO:0000313" key="3">
    <source>
        <dbReference type="Proteomes" id="UP001161757"/>
    </source>
</evidence>
<proteinExistence type="predicted"/>
<dbReference type="Proteomes" id="UP001161757">
    <property type="component" value="Unassembled WGS sequence"/>
</dbReference>
<name>A0AAN6F2U2_EXODE</name>
<feature type="domain" description="Aminoglycoside phosphotransferase" evidence="1">
    <location>
        <begin position="43"/>
        <end position="194"/>
    </location>
</feature>
<accession>A0AAN6F2U2</accession>
<evidence type="ECO:0000259" key="1">
    <source>
        <dbReference type="Pfam" id="PF01636"/>
    </source>
</evidence>
<dbReference type="InterPro" id="IPR011009">
    <property type="entry name" value="Kinase-like_dom_sf"/>
</dbReference>
<dbReference type="SUPFAM" id="SSF56112">
    <property type="entry name" value="Protein kinase-like (PK-like)"/>
    <property type="match status" value="1"/>
</dbReference>
<sequence>MTKREWSTYERQYCIDHDAQTFTKTEIHHNTNARGERTTPWKSTERIKNEYYALRLVKKNTTIPVPQPLLLEKGPTGWSVTMEYVAGTPLDELPENIRAAAVQNADRYINDLVLPQLAKLKSRRSGALTGDVIPPRRVIERYPGKKWTPVIRTQTQSFVFCHGDLGQHNILCDPSTGNVVSIIDWEYAGYYDQFFEGRLWLKPFHETEHDDDETALLERSLTDEHYE</sequence>
<dbReference type="InterPro" id="IPR051678">
    <property type="entry name" value="AGP_Transferase"/>
</dbReference>
<dbReference type="EMBL" id="JAJGCB010000001">
    <property type="protein sequence ID" value="KAJ8996232.1"/>
    <property type="molecule type" value="Genomic_DNA"/>
</dbReference>
<dbReference type="PANTHER" id="PTHR21310:SF39">
    <property type="entry name" value="AMINOGLYCOSIDE PHOSPHOTRANSFERASE DOMAIN-CONTAINING PROTEIN"/>
    <property type="match status" value="1"/>
</dbReference>
<dbReference type="Pfam" id="PF01636">
    <property type="entry name" value="APH"/>
    <property type="match status" value="1"/>
</dbReference>
<reference evidence="2" key="1">
    <citation type="submission" date="2023-01" db="EMBL/GenBank/DDBJ databases">
        <title>Exophiala dermititidis isolated from Cystic Fibrosis Patient.</title>
        <authorList>
            <person name="Kurbessoian T."/>
            <person name="Crocker A."/>
            <person name="Murante D."/>
            <person name="Hogan D.A."/>
            <person name="Stajich J.E."/>
        </authorList>
    </citation>
    <scope>NUCLEOTIDE SEQUENCE</scope>
    <source>
        <strain evidence="2">Ex8</strain>
    </source>
</reference>
<comment type="caution">
    <text evidence="2">The sequence shown here is derived from an EMBL/GenBank/DDBJ whole genome shotgun (WGS) entry which is preliminary data.</text>
</comment>